<feature type="transmembrane region" description="Helical" evidence="2">
    <location>
        <begin position="163"/>
        <end position="179"/>
    </location>
</feature>
<dbReference type="Proteomes" id="UP001374584">
    <property type="component" value="Unassembled WGS sequence"/>
</dbReference>
<dbReference type="PRINTS" id="PR01217">
    <property type="entry name" value="PRICHEXTENSN"/>
</dbReference>
<organism evidence="3 4">
    <name type="scientific">Phaseolus coccineus</name>
    <name type="common">Scarlet runner bean</name>
    <name type="synonym">Phaseolus multiflorus</name>
    <dbReference type="NCBI Taxonomy" id="3886"/>
    <lineage>
        <taxon>Eukaryota</taxon>
        <taxon>Viridiplantae</taxon>
        <taxon>Streptophyta</taxon>
        <taxon>Embryophyta</taxon>
        <taxon>Tracheophyta</taxon>
        <taxon>Spermatophyta</taxon>
        <taxon>Magnoliopsida</taxon>
        <taxon>eudicotyledons</taxon>
        <taxon>Gunneridae</taxon>
        <taxon>Pentapetalae</taxon>
        <taxon>rosids</taxon>
        <taxon>fabids</taxon>
        <taxon>Fabales</taxon>
        <taxon>Fabaceae</taxon>
        <taxon>Papilionoideae</taxon>
        <taxon>50 kb inversion clade</taxon>
        <taxon>NPAAA clade</taxon>
        <taxon>indigoferoid/millettioid clade</taxon>
        <taxon>Phaseoleae</taxon>
        <taxon>Phaseolus</taxon>
    </lineage>
</organism>
<evidence type="ECO:0000256" key="2">
    <source>
        <dbReference type="SAM" id="Phobius"/>
    </source>
</evidence>
<keyword evidence="2" id="KW-0472">Membrane</keyword>
<sequence length="180" mass="19923">MPYYNLTQKTHNSKPPSQFQSKPTHTMTPKTHQIKPSKIFNFILLLIFLTTPIKGEESRKLDDNGNEKCSPCEGGYTPSPPIIEYLSPPPPPPIIEYLSPPPPSPPPPILYPSPPPPSPKKPPSTYCPPPPSSAYLYMTGPPGNLYPVDENFSGASGNRHQNLSVFLVLLVILCSMMVFW</sequence>
<feature type="compositionally biased region" description="Basic and acidic residues" evidence="1">
    <location>
        <begin position="57"/>
        <end position="66"/>
    </location>
</feature>
<feature type="compositionally biased region" description="Pro residues" evidence="1">
    <location>
        <begin position="87"/>
        <end position="126"/>
    </location>
</feature>
<dbReference type="AlphaFoldDB" id="A0AAN9M6T1"/>
<evidence type="ECO:0000256" key="1">
    <source>
        <dbReference type="SAM" id="MobiDB-lite"/>
    </source>
</evidence>
<feature type="compositionally biased region" description="Polar residues" evidence="1">
    <location>
        <begin position="1"/>
        <end position="31"/>
    </location>
</feature>
<gene>
    <name evidence="3" type="ORF">VNO80_23651</name>
</gene>
<feature type="region of interest" description="Disordered" evidence="1">
    <location>
        <begin position="57"/>
        <end position="126"/>
    </location>
</feature>
<keyword evidence="2" id="KW-0812">Transmembrane</keyword>
<protein>
    <submittedName>
        <fullName evidence="3">Uncharacterized protein</fullName>
    </submittedName>
</protein>
<accession>A0AAN9M6T1</accession>
<evidence type="ECO:0000313" key="4">
    <source>
        <dbReference type="Proteomes" id="UP001374584"/>
    </source>
</evidence>
<evidence type="ECO:0000313" key="3">
    <source>
        <dbReference type="EMBL" id="KAK7348897.1"/>
    </source>
</evidence>
<reference evidence="3 4" key="1">
    <citation type="submission" date="2024-01" db="EMBL/GenBank/DDBJ databases">
        <title>The genomes of 5 underutilized Papilionoideae crops provide insights into root nodulation and disease resistanc.</title>
        <authorList>
            <person name="Jiang F."/>
        </authorList>
    </citation>
    <scope>NUCLEOTIDE SEQUENCE [LARGE SCALE GENOMIC DNA]</scope>
    <source>
        <strain evidence="3">JINMINGXINNONG_FW02</strain>
        <tissue evidence="3">Leaves</tissue>
    </source>
</reference>
<proteinExistence type="predicted"/>
<name>A0AAN9M6T1_PHACN</name>
<keyword evidence="4" id="KW-1185">Reference proteome</keyword>
<comment type="caution">
    <text evidence="3">The sequence shown here is derived from an EMBL/GenBank/DDBJ whole genome shotgun (WGS) entry which is preliminary data.</text>
</comment>
<feature type="region of interest" description="Disordered" evidence="1">
    <location>
        <begin position="1"/>
        <end position="32"/>
    </location>
</feature>
<dbReference type="PANTHER" id="PTHR35094:SF1">
    <property type="entry name" value="PROTEIN, PUTATIVE-RELATED"/>
    <property type="match status" value="1"/>
</dbReference>
<dbReference type="PANTHER" id="PTHR35094">
    <property type="entry name" value="LEUCINE-RICH REPEAT EXTENSIN-LIKE PROTEIN 2"/>
    <property type="match status" value="1"/>
</dbReference>
<dbReference type="EMBL" id="JAYMYR010000008">
    <property type="protein sequence ID" value="KAK7348897.1"/>
    <property type="molecule type" value="Genomic_DNA"/>
</dbReference>
<keyword evidence="2" id="KW-1133">Transmembrane helix</keyword>